<reference evidence="3" key="1">
    <citation type="journal article" date="2019" name="Int. J. Syst. Evol. Microbiol.">
        <title>The Global Catalogue of Microorganisms (GCM) 10K type strain sequencing project: providing services to taxonomists for standard genome sequencing and annotation.</title>
        <authorList>
            <consortium name="The Broad Institute Genomics Platform"/>
            <consortium name="The Broad Institute Genome Sequencing Center for Infectious Disease"/>
            <person name="Wu L."/>
            <person name="Ma J."/>
        </authorList>
    </citation>
    <scope>NUCLEOTIDE SEQUENCE [LARGE SCALE GENOMIC DNA]</scope>
    <source>
        <strain evidence="3">JCM 17138</strain>
    </source>
</reference>
<name>A0ABP7JA73_9ACTN</name>
<dbReference type="Proteomes" id="UP001501009">
    <property type="component" value="Unassembled WGS sequence"/>
</dbReference>
<evidence type="ECO:0000313" key="3">
    <source>
        <dbReference type="Proteomes" id="UP001501009"/>
    </source>
</evidence>
<evidence type="ECO:0008006" key="4">
    <source>
        <dbReference type="Google" id="ProtNLM"/>
    </source>
</evidence>
<dbReference type="EMBL" id="BAABDE010000034">
    <property type="protein sequence ID" value="GAA3838261.1"/>
    <property type="molecule type" value="Genomic_DNA"/>
</dbReference>
<keyword evidence="3" id="KW-1185">Reference proteome</keyword>
<organism evidence="2 3">
    <name type="scientific">Streptomyces coacervatus</name>
    <dbReference type="NCBI Taxonomy" id="647381"/>
    <lineage>
        <taxon>Bacteria</taxon>
        <taxon>Bacillati</taxon>
        <taxon>Actinomycetota</taxon>
        <taxon>Actinomycetes</taxon>
        <taxon>Kitasatosporales</taxon>
        <taxon>Streptomycetaceae</taxon>
        <taxon>Streptomyces</taxon>
    </lineage>
</organism>
<keyword evidence="1" id="KW-1133">Transmembrane helix</keyword>
<sequence>MCLFTTRGSLIARIVGVLRRAVLRGMSYDDGSVTPEMVIWTAFGAALALAVTSLWGPQILAAARETLFK</sequence>
<keyword evidence="1" id="KW-0812">Transmembrane</keyword>
<protein>
    <recommendedName>
        <fullName evidence="4">Integral membrane protein</fullName>
    </recommendedName>
</protein>
<feature type="transmembrane region" description="Helical" evidence="1">
    <location>
        <begin position="37"/>
        <end position="63"/>
    </location>
</feature>
<proteinExistence type="predicted"/>
<accession>A0ABP7JA73</accession>
<comment type="caution">
    <text evidence="2">The sequence shown here is derived from an EMBL/GenBank/DDBJ whole genome shotgun (WGS) entry which is preliminary data.</text>
</comment>
<gene>
    <name evidence="2" type="ORF">GCM10022403_083440</name>
</gene>
<evidence type="ECO:0000256" key="1">
    <source>
        <dbReference type="SAM" id="Phobius"/>
    </source>
</evidence>
<evidence type="ECO:0000313" key="2">
    <source>
        <dbReference type="EMBL" id="GAA3838261.1"/>
    </source>
</evidence>
<keyword evidence="1" id="KW-0472">Membrane</keyword>